<accession>A0A0C2W1I9</accession>
<name>A0A0C2W1I9_AMAMK</name>
<dbReference type="AlphaFoldDB" id="A0A0C2W1I9"/>
<reference evidence="1 3" key="1">
    <citation type="submission" date="2014-04" db="EMBL/GenBank/DDBJ databases">
        <title>Evolutionary Origins and Diversification of the Mycorrhizal Mutualists.</title>
        <authorList>
            <consortium name="DOE Joint Genome Institute"/>
            <consortium name="Mycorrhizal Genomics Consortium"/>
            <person name="Kohler A."/>
            <person name="Kuo A."/>
            <person name="Nagy L.G."/>
            <person name="Floudas D."/>
            <person name="Copeland A."/>
            <person name="Barry K.W."/>
            <person name="Cichocki N."/>
            <person name="Veneault-Fourrey C."/>
            <person name="LaButti K."/>
            <person name="Lindquist E.A."/>
            <person name="Lipzen A."/>
            <person name="Lundell T."/>
            <person name="Morin E."/>
            <person name="Murat C."/>
            <person name="Riley R."/>
            <person name="Ohm R."/>
            <person name="Sun H."/>
            <person name="Tunlid A."/>
            <person name="Henrissat B."/>
            <person name="Grigoriev I.V."/>
            <person name="Hibbett D.S."/>
            <person name="Martin F."/>
        </authorList>
    </citation>
    <scope>NUCLEOTIDE SEQUENCE [LARGE SCALE GENOMIC DNA]</scope>
    <source>
        <strain evidence="1 3">Koide BX008</strain>
    </source>
</reference>
<dbReference type="Proteomes" id="UP000054549">
    <property type="component" value="Unassembled WGS sequence"/>
</dbReference>
<dbReference type="OrthoDB" id="9895617at2759"/>
<proteinExistence type="predicted"/>
<dbReference type="HOGENOM" id="CLU_2793458_0_0_1"/>
<keyword evidence="3" id="KW-1185">Reference proteome</keyword>
<evidence type="ECO:0000313" key="1">
    <source>
        <dbReference type="EMBL" id="KIL54977.1"/>
    </source>
</evidence>
<organism evidence="1 3">
    <name type="scientific">Amanita muscaria (strain Koide BX008)</name>
    <dbReference type="NCBI Taxonomy" id="946122"/>
    <lineage>
        <taxon>Eukaryota</taxon>
        <taxon>Fungi</taxon>
        <taxon>Dikarya</taxon>
        <taxon>Basidiomycota</taxon>
        <taxon>Agaricomycotina</taxon>
        <taxon>Agaricomycetes</taxon>
        <taxon>Agaricomycetidae</taxon>
        <taxon>Agaricales</taxon>
        <taxon>Pluteineae</taxon>
        <taxon>Amanitaceae</taxon>
        <taxon>Amanita</taxon>
    </lineage>
</organism>
<protein>
    <submittedName>
        <fullName evidence="1">Uncharacterized protein</fullName>
    </submittedName>
</protein>
<dbReference type="EMBL" id="KN818589">
    <property type="protein sequence ID" value="KIL54977.1"/>
    <property type="molecule type" value="Genomic_DNA"/>
</dbReference>
<dbReference type="EMBL" id="KN818297">
    <property type="protein sequence ID" value="KIL60528.1"/>
    <property type="molecule type" value="Genomic_DNA"/>
</dbReference>
<evidence type="ECO:0000313" key="2">
    <source>
        <dbReference type="EMBL" id="KIL60528.1"/>
    </source>
</evidence>
<gene>
    <name evidence="2" type="ORF">M378DRAFT_168019</name>
    <name evidence="1" type="ORF">M378DRAFT_173926</name>
</gene>
<sequence>MIAEDCPSRQIFTFHRYASCNSLSLFVTPKSRSDAYNEAMPSINAPPQAKLSHELIAAAASYYSTFIT</sequence>
<evidence type="ECO:0000313" key="3">
    <source>
        <dbReference type="Proteomes" id="UP000054549"/>
    </source>
</evidence>